<dbReference type="Gene3D" id="2.30.110.10">
    <property type="entry name" value="Electron Transport, Fmn-binding Protein, Chain A"/>
    <property type="match status" value="1"/>
</dbReference>
<reference evidence="3 4" key="1">
    <citation type="submission" date="2018-10" db="EMBL/GenBank/DDBJ databases">
        <title>Sequencing the genomes of 1000 actinobacteria strains.</title>
        <authorList>
            <person name="Klenk H.-P."/>
        </authorList>
    </citation>
    <scope>NUCLEOTIDE SEQUENCE [LARGE SCALE GENOMIC DNA]</scope>
    <source>
        <strain evidence="3 4">DSM 43911</strain>
    </source>
</reference>
<dbReference type="InterPro" id="IPR011576">
    <property type="entry name" value="Pyridox_Oxase_N"/>
</dbReference>
<dbReference type="GO" id="GO:0070967">
    <property type="term" value="F:coenzyme F420 binding"/>
    <property type="evidence" value="ECO:0007669"/>
    <property type="project" value="TreeGrafter"/>
</dbReference>
<accession>A0A495XA66</accession>
<comment type="caution">
    <text evidence="3">The sequence shown here is derived from an EMBL/GenBank/DDBJ whole genome shotgun (WGS) entry which is preliminary data.</text>
</comment>
<dbReference type="NCBIfam" id="TIGR03618">
    <property type="entry name" value="Rv1155_F420"/>
    <property type="match status" value="1"/>
</dbReference>
<gene>
    <name evidence="3" type="ORF">DFJ66_4430</name>
</gene>
<dbReference type="PANTHER" id="PTHR35176">
    <property type="entry name" value="HEME OXYGENASE HI_0854-RELATED"/>
    <property type="match status" value="1"/>
</dbReference>
<dbReference type="GO" id="GO:0005829">
    <property type="term" value="C:cytosol"/>
    <property type="evidence" value="ECO:0007669"/>
    <property type="project" value="TreeGrafter"/>
</dbReference>
<dbReference type="SUPFAM" id="SSF50475">
    <property type="entry name" value="FMN-binding split barrel"/>
    <property type="match status" value="1"/>
</dbReference>
<dbReference type="Pfam" id="PF01243">
    <property type="entry name" value="PNPOx_N"/>
    <property type="match status" value="1"/>
</dbReference>
<dbReference type="PANTHER" id="PTHR35176:SF6">
    <property type="entry name" value="HEME OXYGENASE HI_0854-RELATED"/>
    <property type="match status" value="1"/>
</dbReference>
<dbReference type="Proteomes" id="UP000272729">
    <property type="component" value="Unassembled WGS sequence"/>
</dbReference>
<evidence type="ECO:0000259" key="2">
    <source>
        <dbReference type="Pfam" id="PF01243"/>
    </source>
</evidence>
<dbReference type="InterPro" id="IPR019920">
    <property type="entry name" value="F420-binding_dom_put"/>
</dbReference>
<dbReference type="AlphaFoldDB" id="A0A495XA66"/>
<organism evidence="3 4">
    <name type="scientific">Saccharothrix variisporea</name>
    <dbReference type="NCBI Taxonomy" id="543527"/>
    <lineage>
        <taxon>Bacteria</taxon>
        <taxon>Bacillati</taxon>
        <taxon>Actinomycetota</taxon>
        <taxon>Actinomycetes</taxon>
        <taxon>Pseudonocardiales</taxon>
        <taxon>Pseudonocardiaceae</taxon>
        <taxon>Saccharothrix</taxon>
    </lineage>
</organism>
<dbReference type="GO" id="GO:0016627">
    <property type="term" value="F:oxidoreductase activity, acting on the CH-CH group of donors"/>
    <property type="evidence" value="ECO:0007669"/>
    <property type="project" value="TreeGrafter"/>
</dbReference>
<dbReference type="EMBL" id="RBXR01000001">
    <property type="protein sequence ID" value="RKT71150.1"/>
    <property type="molecule type" value="Genomic_DNA"/>
</dbReference>
<feature type="domain" description="Pyridoxamine 5'-phosphate oxidase N-terminal" evidence="2">
    <location>
        <begin position="7"/>
        <end position="127"/>
    </location>
</feature>
<proteinExistence type="predicted"/>
<dbReference type="RefSeq" id="WP_121223516.1">
    <property type="nucleotide sequence ID" value="NZ_JBIUBA010000020.1"/>
</dbReference>
<keyword evidence="1" id="KW-0560">Oxidoreductase</keyword>
<name>A0A495XA66_9PSEU</name>
<sequence length="131" mass="14464">MAISLSAATRALVDGPNYATLATINPDGSPHSSVMWITRDGDDLLFSTLRDRVKERNARRDPRVSISVWDLKDPEVYAEIRGTVTITEDPERSLANTLSHKYTGKDFPEETPDKVRVVLRVTPTKVAGNAA</sequence>
<evidence type="ECO:0000313" key="4">
    <source>
        <dbReference type="Proteomes" id="UP000272729"/>
    </source>
</evidence>
<evidence type="ECO:0000313" key="3">
    <source>
        <dbReference type="EMBL" id="RKT71150.1"/>
    </source>
</evidence>
<keyword evidence="4" id="KW-1185">Reference proteome</keyword>
<evidence type="ECO:0000256" key="1">
    <source>
        <dbReference type="ARBA" id="ARBA00023002"/>
    </source>
</evidence>
<protein>
    <submittedName>
        <fullName evidence="3">PPOX class probable F420-dependent enzyme</fullName>
    </submittedName>
</protein>
<dbReference type="InterPro" id="IPR052019">
    <property type="entry name" value="F420H2_bilvrd_red/Heme_oxyg"/>
</dbReference>
<dbReference type="InterPro" id="IPR012349">
    <property type="entry name" value="Split_barrel_FMN-bd"/>
</dbReference>
<dbReference type="OrthoDB" id="162914at2"/>